<organism evidence="1 2">
    <name type="scientific">Pseudoneurospora amorphoporcata</name>
    <dbReference type="NCBI Taxonomy" id="241081"/>
    <lineage>
        <taxon>Eukaryota</taxon>
        <taxon>Fungi</taxon>
        <taxon>Dikarya</taxon>
        <taxon>Ascomycota</taxon>
        <taxon>Pezizomycotina</taxon>
        <taxon>Sordariomycetes</taxon>
        <taxon>Sordariomycetidae</taxon>
        <taxon>Sordariales</taxon>
        <taxon>Sordariaceae</taxon>
        <taxon>Pseudoneurospora</taxon>
    </lineage>
</organism>
<dbReference type="Proteomes" id="UP001303222">
    <property type="component" value="Unassembled WGS sequence"/>
</dbReference>
<dbReference type="AlphaFoldDB" id="A0AAN6SAR4"/>
<evidence type="ECO:0000313" key="2">
    <source>
        <dbReference type="Proteomes" id="UP001303222"/>
    </source>
</evidence>
<accession>A0AAN6SAR4</accession>
<proteinExistence type="predicted"/>
<keyword evidence="2" id="KW-1185">Reference proteome</keyword>
<protein>
    <submittedName>
        <fullName evidence="1">Uncharacterized protein</fullName>
    </submittedName>
</protein>
<dbReference type="EMBL" id="MU859541">
    <property type="protein sequence ID" value="KAK3946744.1"/>
    <property type="molecule type" value="Genomic_DNA"/>
</dbReference>
<sequence>MAPATADLSPIWQSLPVELVQQVFHELVSIHLREIRSNPYYPWEALRQLNHEQRRRIDAVYRQLLLPILDLERHGVFYPTTGITEGRFHRGWVWEEGEAYDSTKDTITLRLRSRMINLSLLKDVEDDWELDWEEGHDTSKGWNKYVNSFAHGGLRVNPEPCYYFGLKLSSTHRLDHLSNSWYKGLEGLIPASHVPDVQDDSDDDSITVSSSQLIGALIRAWKKRNTEEEL</sequence>
<evidence type="ECO:0000313" key="1">
    <source>
        <dbReference type="EMBL" id="KAK3946744.1"/>
    </source>
</evidence>
<reference evidence="1" key="1">
    <citation type="journal article" date="2023" name="Mol. Phylogenet. Evol.">
        <title>Genome-scale phylogeny and comparative genomics of the fungal order Sordariales.</title>
        <authorList>
            <person name="Hensen N."/>
            <person name="Bonometti L."/>
            <person name="Westerberg I."/>
            <person name="Brannstrom I.O."/>
            <person name="Guillou S."/>
            <person name="Cros-Aarteil S."/>
            <person name="Calhoun S."/>
            <person name="Haridas S."/>
            <person name="Kuo A."/>
            <person name="Mondo S."/>
            <person name="Pangilinan J."/>
            <person name="Riley R."/>
            <person name="LaButti K."/>
            <person name="Andreopoulos B."/>
            <person name="Lipzen A."/>
            <person name="Chen C."/>
            <person name="Yan M."/>
            <person name="Daum C."/>
            <person name="Ng V."/>
            <person name="Clum A."/>
            <person name="Steindorff A."/>
            <person name="Ohm R.A."/>
            <person name="Martin F."/>
            <person name="Silar P."/>
            <person name="Natvig D.O."/>
            <person name="Lalanne C."/>
            <person name="Gautier V."/>
            <person name="Ament-Velasquez S.L."/>
            <person name="Kruys A."/>
            <person name="Hutchinson M.I."/>
            <person name="Powell A.J."/>
            <person name="Barry K."/>
            <person name="Miller A.N."/>
            <person name="Grigoriev I.V."/>
            <person name="Debuchy R."/>
            <person name="Gladieux P."/>
            <person name="Hiltunen Thoren M."/>
            <person name="Johannesson H."/>
        </authorList>
    </citation>
    <scope>NUCLEOTIDE SEQUENCE</scope>
    <source>
        <strain evidence="1">CBS 626.80</strain>
    </source>
</reference>
<comment type="caution">
    <text evidence="1">The sequence shown here is derived from an EMBL/GenBank/DDBJ whole genome shotgun (WGS) entry which is preliminary data.</text>
</comment>
<name>A0AAN6SAR4_9PEZI</name>
<gene>
    <name evidence="1" type="ORF">QBC32DRAFT_122327</name>
</gene>
<reference evidence="1" key="2">
    <citation type="submission" date="2023-06" db="EMBL/GenBank/DDBJ databases">
        <authorList>
            <consortium name="Lawrence Berkeley National Laboratory"/>
            <person name="Mondo S.J."/>
            <person name="Hensen N."/>
            <person name="Bonometti L."/>
            <person name="Westerberg I."/>
            <person name="Brannstrom I.O."/>
            <person name="Guillou S."/>
            <person name="Cros-Aarteil S."/>
            <person name="Calhoun S."/>
            <person name="Haridas S."/>
            <person name="Kuo A."/>
            <person name="Pangilinan J."/>
            <person name="Riley R."/>
            <person name="Labutti K."/>
            <person name="Andreopoulos B."/>
            <person name="Lipzen A."/>
            <person name="Chen C."/>
            <person name="Yanf M."/>
            <person name="Daum C."/>
            <person name="Ng V."/>
            <person name="Clum A."/>
            <person name="Steindorff A."/>
            <person name="Ohm R."/>
            <person name="Martin F."/>
            <person name="Silar P."/>
            <person name="Natvig D."/>
            <person name="Lalanne C."/>
            <person name="Gautier V."/>
            <person name="Ament-Velasquez S.L."/>
            <person name="Kruys A."/>
            <person name="Hutchinson M.I."/>
            <person name="Powell A.J."/>
            <person name="Barry K."/>
            <person name="Miller A.N."/>
            <person name="Grigoriev I.V."/>
            <person name="Debuchy R."/>
            <person name="Gladieux P."/>
            <person name="Thoren M.H."/>
            <person name="Johannesson H."/>
        </authorList>
    </citation>
    <scope>NUCLEOTIDE SEQUENCE</scope>
    <source>
        <strain evidence="1">CBS 626.80</strain>
    </source>
</reference>